<evidence type="ECO:0000313" key="2">
    <source>
        <dbReference type="EnsemblMetazoa" id="GBRI013465-PA"/>
    </source>
</evidence>
<proteinExistence type="predicted"/>
<dbReference type="VEuPathDB" id="VectorBase:GBRI013465"/>
<feature type="transmembrane region" description="Helical" evidence="1">
    <location>
        <begin position="72"/>
        <end position="96"/>
    </location>
</feature>
<dbReference type="AlphaFoldDB" id="A0A1A9WBL0"/>
<keyword evidence="1" id="KW-0812">Transmembrane</keyword>
<keyword evidence="1" id="KW-0472">Membrane</keyword>
<keyword evidence="1" id="KW-1133">Transmembrane helix</keyword>
<dbReference type="EnsemblMetazoa" id="GBRI013465-RA">
    <property type="protein sequence ID" value="GBRI013465-PA"/>
    <property type="gene ID" value="GBRI013465"/>
</dbReference>
<sequence length="110" mass="12755">MEKKQLSNDIHFVGQNGDKCIKGNKVFRHKSSDYNQKEIRAELGHPGALIGDDQIYNHLTDYEEKIASNHNFHISTAVVIVTIMLYFINTAFLHYINDMMITMRTNLRDL</sequence>
<protein>
    <submittedName>
        <fullName evidence="2">Uncharacterized protein</fullName>
    </submittedName>
</protein>
<organism evidence="2 3">
    <name type="scientific">Glossina brevipalpis</name>
    <dbReference type="NCBI Taxonomy" id="37001"/>
    <lineage>
        <taxon>Eukaryota</taxon>
        <taxon>Metazoa</taxon>
        <taxon>Ecdysozoa</taxon>
        <taxon>Arthropoda</taxon>
        <taxon>Hexapoda</taxon>
        <taxon>Insecta</taxon>
        <taxon>Pterygota</taxon>
        <taxon>Neoptera</taxon>
        <taxon>Endopterygota</taxon>
        <taxon>Diptera</taxon>
        <taxon>Brachycera</taxon>
        <taxon>Muscomorpha</taxon>
        <taxon>Hippoboscoidea</taxon>
        <taxon>Glossinidae</taxon>
        <taxon>Glossina</taxon>
    </lineage>
</organism>
<dbReference type="Proteomes" id="UP000091820">
    <property type="component" value="Unassembled WGS sequence"/>
</dbReference>
<name>A0A1A9WBL0_9MUSC</name>
<evidence type="ECO:0000313" key="3">
    <source>
        <dbReference type="Proteomes" id="UP000091820"/>
    </source>
</evidence>
<accession>A0A1A9WBL0</accession>
<reference evidence="3" key="1">
    <citation type="submission" date="2014-03" db="EMBL/GenBank/DDBJ databases">
        <authorList>
            <person name="Aksoy S."/>
            <person name="Warren W."/>
            <person name="Wilson R.K."/>
        </authorList>
    </citation>
    <scope>NUCLEOTIDE SEQUENCE [LARGE SCALE GENOMIC DNA]</scope>
    <source>
        <strain evidence="3">IAEA</strain>
    </source>
</reference>
<reference evidence="2" key="2">
    <citation type="submission" date="2020-05" db="UniProtKB">
        <authorList>
            <consortium name="EnsemblMetazoa"/>
        </authorList>
    </citation>
    <scope>IDENTIFICATION</scope>
    <source>
        <strain evidence="2">IAEA</strain>
    </source>
</reference>
<evidence type="ECO:0000256" key="1">
    <source>
        <dbReference type="SAM" id="Phobius"/>
    </source>
</evidence>
<keyword evidence="3" id="KW-1185">Reference proteome</keyword>